<dbReference type="Pfam" id="PF09687">
    <property type="entry name" value="PRESAN"/>
    <property type="match status" value="2"/>
</dbReference>
<feature type="domain" description="Plasmodium RESA N-terminal" evidence="2">
    <location>
        <begin position="520"/>
        <end position="640"/>
    </location>
</feature>
<feature type="region of interest" description="Disordered" evidence="1">
    <location>
        <begin position="685"/>
        <end position="779"/>
    </location>
</feature>
<feature type="domain" description="Plasmodium RESA N-terminal" evidence="2">
    <location>
        <begin position="859"/>
        <end position="980"/>
    </location>
</feature>
<feature type="compositionally biased region" description="Basic and acidic residues" evidence="1">
    <location>
        <begin position="204"/>
        <end position="215"/>
    </location>
</feature>
<gene>
    <name evidence="3" type="ORF">AK88_02517</name>
</gene>
<dbReference type="InterPro" id="IPR019111">
    <property type="entry name" value="PRESA_N"/>
</dbReference>
<dbReference type="VEuPathDB" id="PlasmoDB:AK88_02517"/>
<evidence type="ECO:0000313" key="3">
    <source>
        <dbReference type="EMBL" id="KJP87761.1"/>
    </source>
</evidence>
<feature type="region of interest" description="Disordered" evidence="1">
    <location>
        <begin position="374"/>
        <end position="441"/>
    </location>
</feature>
<dbReference type="Proteomes" id="UP000054561">
    <property type="component" value="Unassembled WGS sequence"/>
</dbReference>
<organism evidence="3 4">
    <name type="scientific">Plasmodium fragile</name>
    <dbReference type="NCBI Taxonomy" id="5857"/>
    <lineage>
        <taxon>Eukaryota</taxon>
        <taxon>Sar</taxon>
        <taxon>Alveolata</taxon>
        <taxon>Apicomplexa</taxon>
        <taxon>Aconoidasida</taxon>
        <taxon>Haemosporida</taxon>
        <taxon>Plasmodiidae</taxon>
        <taxon>Plasmodium</taxon>
        <taxon>Plasmodium (Plasmodium)</taxon>
    </lineage>
</organism>
<feature type="compositionally biased region" description="Basic and acidic residues" evidence="1">
    <location>
        <begin position="748"/>
        <end position="757"/>
    </location>
</feature>
<feature type="compositionally biased region" description="Basic residues" evidence="1">
    <location>
        <begin position="473"/>
        <end position="483"/>
    </location>
</feature>
<evidence type="ECO:0000313" key="4">
    <source>
        <dbReference type="Proteomes" id="UP000054561"/>
    </source>
</evidence>
<sequence>MAHANRKTTSTSCSLKGTLQAKTDNASRPIKACSGANEEGETHGKKTHRNFLSKTAAILFVGSAYIFLKHQDDLKTQNIIASTLRRNRNVARNLAMTIEEATPSKDKFQLEDIDCVESEDTGEDVPAAQTRGEAYLDGEDEIQEEEDSDEDWEEEPSKDNTSFLRGEAKVPGPETTQGSDEKVGVKTHDVLADAIYDDVSTVPKSHDALDNDNTKRQGRKQQRMGKGHTIEKYDGKVAEDREKYGIHRSIELHYEINMAHANRKTTSTSCSLKGTLQAKTDNASRPIKACSGANEEGETHGKKTHRNFLSKTAAILFVGSAYIFLKHQDDLKTQNIIASTLRRNRNVARNLAMTIEEATPSKDKFQLEDIDCVESEDTGEDVPAAQTRGEAYLDGEDEIQEEEDSDEDWEEEPSKDNTSFLRGEAKVPGPETTQGSDEKVGVKTHDVLADAIYDDVSTVPKSHDALDNDNTKRQGRKQQRMGKGHTIEKYDGKVAEDREKYGIHRSIELHYEMSCFDERLTDSEINTTLEQMEQEPHTWELLSLYWQSYRNERNTYFALKRYLKEKFLELQKQQTIATIQIYNKKWNKCEDIINNNLTKQHEHVSEVFYTMVAKEKLSTHEFKKILNDFRETWKELIIKTAVECIAVLQEPISLELIYVENDPGVFEMRVPGFMVSLMPYGSKGKLDSKVGAERSSQVLQNEEQGEKAEKKPQESSLEGGAAKQKPEQNNKHPGSPSGESFKEPVVQAKEKAAKDNAESVTGATKVPGPETTQESDEQVEVKRHDILADAIYDDVSTVPKSHDALDNENNKGQMTENKRKQAGHTMEKYEGKVAEDREKYGIHRSIELHYEMSCFDERLTDSEINTKLEQMEQEPHTWELLSLYWQAYTNERGKYFALKKSLQEKFLELQKKQAIATLEIFSKKWRECEEIINNNLTKQHEQVSEVFYTMAAKEKLSTHEFKKILNDFRETWKELIVKTAVECIAVLQEPIALESYTSRMILMPLV</sequence>
<feature type="region of interest" description="Disordered" evidence="1">
    <location>
        <begin position="202"/>
        <end position="236"/>
    </location>
</feature>
<dbReference type="EMBL" id="KQ001669">
    <property type="protein sequence ID" value="KJP87761.1"/>
    <property type="molecule type" value="Genomic_DNA"/>
</dbReference>
<protein>
    <recommendedName>
        <fullName evidence="2">Plasmodium RESA N-terminal domain-containing protein</fullName>
    </recommendedName>
</protein>
<name>A0A0D9QPZ7_PLAFR</name>
<dbReference type="GeneID" id="24267831"/>
<dbReference type="RefSeq" id="XP_012335565.1">
    <property type="nucleotide sequence ID" value="XM_012480142.1"/>
</dbReference>
<proteinExistence type="predicted"/>
<evidence type="ECO:0000256" key="1">
    <source>
        <dbReference type="SAM" id="MobiDB-lite"/>
    </source>
</evidence>
<evidence type="ECO:0000259" key="2">
    <source>
        <dbReference type="Pfam" id="PF09687"/>
    </source>
</evidence>
<keyword evidence="4" id="KW-1185">Reference proteome</keyword>
<accession>A0A0D9QPZ7</accession>
<feature type="region of interest" description="Disordered" evidence="1">
    <location>
        <begin position="798"/>
        <end position="826"/>
    </location>
</feature>
<feature type="compositionally biased region" description="Acidic residues" evidence="1">
    <location>
        <begin position="393"/>
        <end position="413"/>
    </location>
</feature>
<dbReference type="AlphaFoldDB" id="A0A0D9QPZ7"/>
<feature type="compositionally biased region" description="Basic and acidic residues" evidence="1">
    <location>
        <begin position="704"/>
        <end position="713"/>
    </location>
</feature>
<dbReference type="PANTHER" id="PTHR36193">
    <property type="entry name" value="PHISTB DOMAIN-CONTAINING RESA-LIKE PROTEIN 1"/>
    <property type="match status" value="1"/>
</dbReference>
<feature type="compositionally biased region" description="Acidic residues" evidence="1">
    <location>
        <begin position="136"/>
        <end position="156"/>
    </location>
</feature>
<dbReference type="PANTHER" id="PTHR36193:SF23">
    <property type="entry name" value="PHISTB DOMAIN-CONTAINING RESA-LIKE PROTEIN 1"/>
    <property type="match status" value="1"/>
</dbReference>
<feature type="compositionally biased region" description="Basic and acidic residues" evidence="1">
    <location>
        <begin position="461"/>
        <end position="472"/>
    </location>
</feature>
<dbReference type="InterPro" id="IPR044885">
    <property type="entry name" value="PRESA_N_sf"/>
</dbReference>
<feature type="compositionally biased region" description="Basic residues" evidence="1">
    <location>
        <begin position="216"/>
        <end position="226"/>
    </location>
</feature>
<feature type="compositionally biased region" description="Basic and acidic residues" evidence="1">
    <location>
        <begin position="800"/>
        <end position="809"/>
    </location>
</feature>
<dbReference type="Gene3D" id="6.10.280.180">
    <property type="entry name" value="Plasmodium RESA, N-terminal helical domain"/>
    <property type="match status" value="2"/>
</dbReference>
<feature type="region of interest" description="Disordered" evidence="1">
    <location>
        <begin position="117"/>
        <end position="184"/>
    </location>
</feature>
<feature type="region of interest" description="Disordered" evidence="1">
    <location>
        <begin position="459"/>
        <end position="490"/>
    </location>
</feature>
<reference evidence="3 4" key="1">
    <citation type="submission" date="2014-03" db="EMBL/GenBank/DDBJ databases">
        <title>The Genome Sequence of Plasmodium fragile nilgiri.</title>
        <authorList>
            <consortium name="The Broad Institute Genomics Platform"/>
            <consortium name="The Broad Institute Genome Sequencing Center for Infectious Disease"/>
            <person name="Neafsey D."/>
            <person name="Duraisingh M."/>
            <person name="Young S.K."/>
            <person name="Zeng Q."/>
            <person name="Gargeya S."/>
            <person name="Abouelleil A."/>
            <person name="Alvarado L."/>
            <person name="Chapman S.B."/>
            <person name="Gainer-Dewar J."/>
            <person name="Goldberg J."/>
            <person name="Griggs A."/>
            <person name="Gujja S."/>
            <person name="Hansen M."/>
            <person name="Howarth C."/>
            <person name="Imamovic A."/>
            <person name="Larimer J."/>
            <person name="Pearson M."/>
            <person name="Poon T.W."/>
            <person name="Priest M."/>
            <person name="Roberts A."/>
            <person name="Saif S."/>
            <person name="Shea T."/>
            <person name="Sykes S."/>
            <person name="Wortman J."/>
            <person name="Nusbaum C."/>
            <person name="Birren B."/>
        </authorList>
    </citation>
    <scope>NUCLEOTIDE SEQUENCE [LARGE SCALE GENOMIC DNA]</scope>
    <source>
        <strain evidence="4">nilgiri</strain>
    </source>
</reference>